<dbReference type="RefSeq" id="WP_235840962.1">
    <property type="nucleotide sequence ID" value="NZ_OAOQ01000006.1"/>
</dbReference>
<evidence type="ECO:0000259" key="2">
    <source>
        <dbReference type="Pfam" id="PF07811"/>
    </source>
</evidence>
<organism evidence="3 4">
    <name type="scientific">Cereibacter ovatus</name>
    <dbReference type="NCBI Taxonomy" id="439529"/>
    <lineage>
        <taxon>Bacteria</taxon>
        <taxon>Pseudomonadati</taxon>
        <taxon>Pseudomonadota</taxon>
        <taxon>Alphaproteobacteria</taxon>
        <taxon>Rhodobacterales</taxon>
        <taxon>Paracoccaceae</taxon>
        <taxon>Cereibacter</taxon>
    </lineage>
</organism>
<accession>A0A285CU76</accession>
<evidence type="ECO:0000313" key="3">
    <source>
        <dbReference type="EMBL" id="SNX70606.1"/>
    </source>
</evidence>
<keyword evidence="4" id="KW-1185">Reference proteome</keyword>
<reference evidence="4" key="1">
    <citation type="submission" date="2017-08" db="EMBL/GenBank/DDBJ databases">
        <authorList>
            <person name="Varghese N."/>
            <person name="Submissions S."/>
        </authorList>
    </citation>
    <scope>NUCLEOTIDE SEQUENCE [LARGE SCALE GENOMIC DNA]</scope>
    <source>
        <strain evidence="4">JA234</strain>
    </source>
</reference>
<keyword evidence="1" id="KW-1133">Transmembrane helix</keyword>
<proteinExistence type="predicted"/>
<dbReference type="AlphaFoldDB" id="A0A285CU76"/>
<gene>
    <name evidence="3" type="ORF">SAMN05878503_106129</name>
</gene>
<feature type="domain" description="TadE-like" evidence="2">
    <location>
        <begin position="11"/>
        <end position="53"/>
    </location>
</feature>
<dbReference type="EMBL" id="OAOQ01000006">
    <property type="protein sequence ID" value="SNX70606.1"/>
    <property type="molecule type" value="Genomic_DNA"/>
</dbReference>
<evidence type="ECO:0000256" key="1">
    <source>
        <dbReference type="SAM" id="Phobius"/>
    </source>
</evidence>
<sequence length="158" mass="16524">MIRRFSAAQDGVALVEFALVLPMMLVVFAVMIEGSRMFISYQAAISGVRDAARYLARVAPANICDTGGNLAGYTAQLQTIVGKDRGGKGVLPGDVTLISVTPSHVCDDEGLRGGKVAVATVSARVTIDFPFGGIFTLIGAEQAAVTTTITDRARIFGT</sequence>
<evidence type="ECO:0000313" key="4">
    <source>
        <dbReference type="Proteomes" id="UP000219467"/>
    </source>
</evidence>
<keyword evidence="1" id="KW-0472">Membrane</keyword>
<keyword evidence="1" id="KW-0812">Transmembrane</keyword>
<protein>
    <submittedName>
        <fullName evidence="3">TadE-like protein</fullName>
    </submittedName>
</protein>
<dbReference type="Proteomes" id="UP000219467">
    <property type="component" value="Unassembled WGS sequence"/>
</dbReference>
<dbReference type="Pfam" id="PF07811">
    <property type="entry name" value="TadE"/>
    <property type="match status" value="1"/>
</dbReference>
<dbReference type="InterPro" id="IPR012495">
    <property type="entry name" value="TadE-like_dom"/>
</dbReference>
<name>A0A285CU76_9RHOB</name>
<feature type="transmembrane region" description="Helical" evidence="1">
    <location>
        <begin position="12"/>
        <end position="32"/>
    </location>
</feature>